<keyword evidence="2" id="KW-0238">DNA-binding</keyword>
<dbReference type="PANTHER" id="PTHR43280">
    <property type="entry name" value="ARAC-FAMILY TRANSCRIPTIONAL REGULATOR"/>
    <property type="match status" value="1"/>
</dbReference>
<evidence type="ECO:0000313" key="5">
    <source>
        <dbReference type="EMBL" id="HIZ23662.1"/>
    </source>
</evidence>
<dbReference type="Pfam" id="PF12833">
    <property type="entry name" value="HTH_18"/>
    <property type="match status" value="1"/>
</dbReference>
<dbReference type="InterPro" id="IPR009057">
    <property type="entry name" value="Homeodomain-like_sf"/>
</dbReference>
<evidence type="ECO:0000313" key="6">
    <source>
        <dbReference type="Proteomes" id="UP000824041"/>
    </source>
</evidence>
<dbReference type="Pfam" id="PF07883">
    <property type="entry name" value="Cupin_2"/>
    <property type="match status" value="1"/>
</dbReference>
<dbReference type="SUPFAM" id="SSF51215">
    <property type="entry name" value="Regulatory protein AraC"/>
    <property type="match status" value="1"/>
</dbReference>
<dbReference type="AlphaFoldDB" id="A0A9D2DUW7"/>
<gene>
    <name evidence="5" type="ORF">IAA21_12885</name>
</gene>
<feature type="domain" description="HTH araC/xylS-type" evidence="4">
    <location>
        <begin position="188"/>
        <end position="285"/>
    </location>
</feature>
<sequence length="297" mass="35519">MKKKLQSRFRSRQYMLSKDYEIYYYKDHYLSKVDSHAHNYYEFYFFLEGDVSMEIAGTVYPLQQGDVVLIPPGTFHHAVIHSTEIPYRRFVFWITEEYLSHMMEDFAVYGYLMQYVRTRGEYIFHNDRICFNGIQMKVFRLIEETKGERYGREAQISLCIRDLILHLNRLIYEKKHAKTCQEEQELYSALMEYIEDHLDEELSLEALAAEFFVSKYYIAHTFKDHIGIPIHQYIMKKRLDAVREAIRSGQQAGGACMQYGFKDYSVFYKAFKKEYGMSPSQWKDAVKFEKNLEITEA</sequence>
<dbReference type="Gene3D" id="2.60.120.10">
    <property type="entry name" value="Jelly Rolls"/>
    <property type="match status" value="1"/>
</dbReference>
<keyword evidence="3" id="KW-0804">Transcription</keyword>
<dbReference type="InterPro" id="IPR014710">
    <property type="entry name" value="RmlC-like_jellyroll"/>
</dbReference>
<dbReference type="PANTHER" id="PTHR43280:SF2">
    <property type="entry name" value="HTH-TYPE TRANSCRIPTIONAL REGULATOR EXSA"/>
    <property type="match status" value="1"/>
</dbReference>
<dbReference type="PROSITE" id="PS01124">
    <property type="entry name" value="HTH_ARAC_FAMILY_2"/>
    <property type="match status" value="1"/>
</dbReference>
<reference evidence="5" key="2">
    <citation type="submission" date="2021-04" db="EMBL/GenBank/DDBJ databases">
        <authorList>
            <person name="Gilroy R."/>
        </authorList>
    </citation>
    <scope>NUCLEOTIDE SEQUENCE</scope>
    <source>
        <strain evidence="5">14324</strain>
    </source>
</reference>
<dbReference type="InterPro" id="IPR018060">
    <property type="entry name" value="HTH_AraC"/>
</dbReference>
<dbReference type="GO" id="GO:0043565">
    <property type="term" value="F:sequence-specific DNA binding"/>
    <property type="evidence" value="ECO:0007669"/>
    <property type="project" value="InterPro"/>
</dbReference>
<evidence type="ECO:0000259" key="4">
    <source>
        <dbReference type="PROSITE" id="PS01124"/>
    </source>
</evidence>
<dbReference type="SUPFAM" id="SSF46689">
    <property type="entry name" value="Homeodomain-like"/>
    <property type="match status" value="2"/>
</dbReference>
<comment type="caution">
    <text evidence="5">The sequence shown here is derived from an EMBL/GenBank/DDBJ whole genome shotgun (WGS) entry which is preliminary data.</text>
</comment>
<name>A0A9D2DUW7_9FIRM</name>
<dbReference type="SMART" id="SM00342">
    <property type="entry name" value="HTH_ARAC"/>
    <property type="match status" value="1"/>
</dbReference>
<evidence type="ECO:0000256" key="3">
    <source>
        <dbReference type="ARBA" id="ARBA00023163"/>
    </source>
</evidence>
<dbReference type="Gene3D" id="1.10.10.60">
    <property type="entry name" value="Homeodomain-like"/>
    <property type="match status" value="2"/>
</dbReference>
<dbReference type="Proteomes" id="UP000824041">
    <property type="component" value="Unassembled WGS sequence"/>
</dbReference>
<dbReference type="EMBL" id="DXBU01000174">
    <property type="protein sequence ID" value="HIZ23662.1"/>
    <property type="molecule type" value="Genomic_DNA"/>
</dbReference>
<dbReference type="InterPro" id="IPR037923">
    <property type="entry name" value="HTH-like"/>
</dbReference>
<dbReference type="InterPro" id="IPR013096">
    <property type="entry name" value="Cupin_2"/>
</dbReference>
<accession>A0A9D2DUW7</accession>
<organism evidence="5 6">
    <name type="scientific">Candidatus Blautia faecigallinarum</name>
    <dbReference type="NCBI Taxonomy" id="2838488"/>
    <lineage>
        <taxon>Bacteria</taxon>
        <taxon>Bacillati</taxon>
        <taxon>Bacillota</taxon>
        <taxon>Clostridia</taxon>
        <taxon>Lachnospirales</taxon>
        <taxon>Lachnospiraceae</taxon>
        <taxon>Blautia</taxon>
    </lineage>
</organism>
<evidence type="ECO:0000256" key="1">
    <source>
        <dbReference type="ARBA" id="ARBA00023015"/>
    </source>
</evidence>
<reference evidence="5" key="1">
    <citation type="journal article" date="2021" name="PeerJ">
        <title>Extensive microbial diversity within the chicken gut microbiome revealed by metagenomics and culture.</title>
        <authorList>
            <person name="Gilroy R."/>
            <person name="Ravi A."/>
            <person name="Getino M."/>
            <person name="Pursley I."/>
            <person name="Horton D.L."/>
            <person name="Alikhan N.F."/>
            <person name="Baker D."/>
            <person name="Gharbi K."/>
            <person name="Hall N."/>
            <person name="Watson M."/>
            <person name="Adriaenssens E.M."/>
            <person name="Foster-Nyarko E."/>
            <person name="Jarju S."/>
            <person name="Secka A."/>
            <person name="Antonio M."/>
            <person name="Oren A."/>
            <person name="Chaudhuri R.R."/>
            <person name="La Ragione R."/>
            <person name="Hildebrand F."/>
            <person name="Pallen M.J."/>
        </authorList>
    </citation>
    <scope>NUCLEOTIDE SEQUENCE</scope>
    <source>
        <strain evidence="5">14324</strain>
    </source>
</reference>
<evidence type="ECO:0000256" key="2">
    <source>
        <dbReference type="ARBA" id="ARBA00023125"/>
    </source>
</evidence>
<protein>
    <submittedName>
        <fullName evidence="5">AraC family transcriptional regulator</fullName>
    </submittedName>
</protein>
<dbReference type="GO" id="GO:0003700">
    <property type="term" value="F:DNA-binding transcription factor activity"/>
    <property type="evidence" value="ECO:0007669"/>
    <property type="project" value="InterPro"/>
</dbReference>
<keyword evidence="1" id="KW-0805">Transcription regulation</keyword>
<proteinExistence type="predicted"/>